<dbReference type="GO" id="GO:0005829">
    <property type="term" value="C:cytosol"/>
    <property type="evidence" value="ECO:0007669"/>
    <property type="project" value="TreeGrafter"/>
</dbReference>
<evidence type="ECO:0000313" key="18">
    <source>
        <dbReference type="Proteomes" id="UP000435877"/>
    </source>
</evidence>
<evidence type="ECO:0000313" key="17">
    <source>
        <dbReference type="EMBL" id="CAA0086612.1"/>
    </source>
</evidence>
<keyword evidence="18" id="KW-1185">Reference proteome</keyword>
<feature type="binding site" evidence="10 13">
    <location>
        <position position="466"/>
    </location>
    <ligand>
        <name>Mn(2+)</name>
        <dbReference type="ChEBI" id="CHEBI:29035"/>
        <label>1</label>
    </ligand>
</feature>
<evidence type="ECO:0000256" key="8">
    <source>
        <dbReference type="ARBA" id="ARBA00023235"/>
    </source>
</evidence>
<evidence type="ECO:0000313" key="16">
    <source>
        <dbReference type="EMBL" id="CAA0078597.1"/>
    </source>
</evidence>
<dbReference type="InterPro" id="IPR017850">
    <property type="entry name" value="Alkaline_phosphatase_core_sf"/>
</dbReference>
<proteinExistence type="inferred from homology"/>
<feature type="binding site" evidence="10 12">
    <location>
        <position position="127"/>
    </location>
    <ligand>
        <name>substrate</name>
    </ligand>
</feature>
<feature type="binding site" evidence="10 12">
    <location>
        <position position="195"/>
    </location>
    <ligand>
        <name>substrate</name>
    </ligand>
</feature>
<evidence type="ECO:0000256" key="13">
    <source>
        <dbReference type="PIRSR" id="PIRSR001492-3"/>
    </source>
</evidence>
<evidence type="ECO:0000256" key="5">
    <source>
        <dbReference type="ARBA" id="ARBA00022723"/>
    </source>
</evidence>
<dbReference type="GO" id="GO:0030145">
    <property type="term" value="F:manganese ion binding"/>
    <property type="evidence" value="ECO:0007669"/>
    <property type="project" value="UniProtKB-UniRule"/>
</dbReference>
<evidence type="ECO:0000256" key="4">
    <source>
        <dbReference type="ARBA" id="ARBA00012026"/>
    </source>
</evidence>
<dbReference type="InterPro" id="IPR005995">
    <property type="entry name" value="Pgm_bpd_ind"/>
</dbReference>
<sequence>MTDAQTKKPVVLIILDGFGYREDPKDNAIFHAKTPNWDKLWETSPHTLISGSGLDVGLPDGQMGNSEVGHMSLGAGRIVYQSITRIDKDIADGDFFTNPTYTKAVDKAVNAGKAVHILGLLSAGGVHSHENHILAMMELAAKRGAKQIYLHAFLDGRDTPPRSAQKSIELIDQKFAELGTGRIASVIGRYYAMDRDNRWDRVEKSYDLLTLAQSDYRYNTASDALAAAYARDENDEFVSASVIQGDDQADANFKDGDSVIFMNFRADRAREITRAIVDKDFDGFERKAVPDLAEFVMTTEYADSIKAAIAYPPEKMHNSLGEVLENTNKTQLRIAETEKYAHVTFFFSGGREALYRGEDRELIASPDVATYDLQPEMSAPEVTEKLVAAIRSGKYDSIICNYANGDMVGHTGIFSAAVKAVEALDAAIKQVTDAVTEVGGHCLITADHGNCEQMVDYDAGQAHTQHTTELVPLIYVGNKTNTTLQETGGKLADIAPTMLALMGVEQPSEMTGVNLLRDA</sequence>
<feature type="binding site" evidence="10 12">
    <location>
        <position position="339"/>
    </location>
    <ligand>
        <name>substrate</name>
    </ligand>
</feature>
<dbReference type="PIRSF" id="PIRSF001492">
    <property type="entry name" value="IPGAM"/>
    <property type="match status" value="1"/>
</dbReference>
<evidence type="ECO:0000256" key="9">
    <source>
        <dbReference type="ARBA" id="ARBA00071648"/>
    </source>
</evidence>
<dbReference type="Proteomes" id="UP000435877">
    <property type="component" value="Unassembled WGS sequence"/>
</dbReference>
<evidence type="ECO:0000259" key="14">
    <source>
        <dbReference type="Pfam" id="PF01676"/>
    </source>
</evidence>
<dbReference type="EC" id="5.4.2.12" evidence="4 10"/>
<evidence type="ECO:0000256" key="6">
    <source>
        <dbReference type="ARBA" id="ARBA00023152"/>
    </source>
</evidence>
<dbReference type="PANTHER" id="PTHR31637:SF0">
    <property type="entry name" value="2,3-BISPHOSPHOGLYCERATE-INDEPENDENT PHOSPHOGLYCERATE MUTASE"/>
    <property type="match status" value="1"/>
</dbReference>
<reference evidence="18 19" key="1">
    <citation type="submission" date="2019-11" db="EMBL/GenBank/DDBJ databases">
        <authorList>
            <person name="Holert J."/>
        </authorList>
    </citation>
    <scope>NUCLEOTIDE SEQUENCE [LARGE SCALE GENOMIC DNA]</scope>
    <source>
        <strain evidence="17">BC3_2A</strain>
        <strain evidence="16">SB11_1A</strain>
    </source>
</reference>
<dbReference type="EMBL" id="CACSIK010000001">
    <property type="protein sequence ID" value="CAA0078597.1"/>
    <property type="molecule type" value="Genomic_DNA"/>
</dbReference>
<organism evidence="16 18">
    <name type="scientific">Zhongshania aliphaticivorans</name>
    <dbReference type="NCBI Taxonomy" id="1470434"/>
    <lineage>
        <taxon>Bacteria</taxon>
        <taxon>Pseudomonadati</taxon>
        <taxon>Pseudomonadota</taxon>
        <taxon>Gammaproteobacteria</taxon>
        <taxon>Cellvibrionales</taxon>
        <taxon>Spongiibacteraceae</taxon>
        <taxon>Zhongshania</taxon>
    </lineage>
</organism>
<evidence type="ECO:0000259" key="15">
    <source>
        <dbReference type="Pfam" id="PF06415"/>
    </source>
</evidence>
<keyword evidence="8 10" id="KW-0413">Isomerase</keyword>
<dbReference type="Gene3D" id="3.40.1450.10">
    <property type="entry name" value="BPG-independent phosphoglycerate mutase, domain B"/>
    <property type="match status" value="1"/>
</dbReference>
<gene>
    <name evidence="10 16" type="primary">gpmI</name>
    <name evidence="17" type="synonym">gpmI_1</name>
    <name evidence="16" type="ORF">IHBHHGIJ_00013</name>
    <name evidence="17" type="ORF">KFEGEMFD_01135</name>
</gene>
<feature type="active site" description="Phosphoserine intermediate" evidence="10 11">
    <location>
        <position position="66"/>
    </location>
</feature>
<keyword evidence="7 10" id="KW-0464">Manganese</keyword>
<dbReference type="PANTHER" id="PTHR31637">
    <property type="entry name" value="2,3-BISPHOSPHOGLYCERATE-INDEPENDENT PHOSPHOGLYCERATE MUTASE"/>
    <property type="match status" value="1"/>
</dbReference>
<feature type="binding site" evidence="10 13">
    <location>
        <position position="406"/>
    </location>
    <ligand>
        <name>Mn(2+)</name>
        <dbReference type="ChEBI" id="CHEBI:29035"/>
        <label>1</label>
    </ligand>
</feature>
<dbReference type="GO" id="GO:0004619">
    <property type="term" value="F:phosphoglycerate mutase activity"/>
    <property type="evidence" value="ECO:0007669"/>
    <property type="project" value="UniProtKB-UniRule"/>
</dbReference>
<dbReference type="HAMAP" id="MF_01038">
    <property type="entry name" value="GpmI"/>
    <property type="match status" value="1"/>
</dbReference>
<feature type="binding site" evidence="10 13">
    <location>
        <position position="447"/>
    </location>
    <ligand>
        <name>Mn(2+)</name>
        <dbReference type="ChEBI" id="CHEBI:29035"/>
        <label>2</label>
    </ligand>
</feature>
<protein>
    <recommendedName>
        <fullName evidence="9 10">2,3-bisphosphoglycerate-independent phosphoglycerate mutase</fullName>
        <shortName evidence="10">BPG-independent PGAM</shortName>
        <shortName evidence="10">Phosphoglyceromutase</shortName>
        <shortName evidence="10">iPGM</shortName>
        <ecNumber evidence="4 10">5.4.2.12</ecNumber>
    </recommendedName>
</protein>
<evidence type="ECO:0000256" key="10">
    <source>
        <dbReference type="HAMAP-Rule" id="MF_01038"/>
    </source>
</evidence>
<comment type="similarity">
    <text evidence="3 10">Belongs to the BPG-independent phosphoglycerate mutase family.</text>
</comment>
<dbReference type="NCBIfam" id="NF003897">
    <property type="entry name" value="PRK05434.1-5"/>
    <property type="match status" value="1"/>
</dbReference>
<dbReference type="EMBL" id="CACSIM010000001">
    <property type="protein sequence ID" value="CAA0086612.1"/>
    <property type="molecule type" value="Genomic_DNA"/>
</dbReference>
<feature type="binding site" evidence="10 12">
    <location>
        <position position="189"/>
    </location>
    <ligand>
        <name>substrate</name>
    </ligand>
</feature>
<evidence type="ECO:0000256" key="7">
    <source>
        <dbReference type="ARBA" id="ARBA00023211"/>
    </source>
</evidence>
<dbReference type="OrthoDB" id="9800863at2"/>
<dbReference type="RefSeq" id="WP_159266744.1">
    <property type="nucleotide sequence ID" value="NZ_CACSIK010000001.1"/>
</dbReference>
<dbReference type="AlphaFoldDB" id="A0A5S9MPR9"/>
<dbReference type="UniPathway" id="UPA00109">
    <property type="reaction ID" value="UER00186"/>
</dbReference>
<dbReference type="NCBIfam" id="TIGR01307">
    <property type="entry name" value="pgm_bpd_ind"/>
    <property type="match status" value="1"/>
</dbReference>
<comment type="catalytic activity">
    <reaction evidence="1 10">
        <text>(2R)-2-phosphoglycerate = (2R)-3-phosphoglycerate</text>
        <dbReference type="Rhea" id="RHEA:15901"/>
        <dbReference type="ChEBI" id="CHEBI:58272"/>
        <dbReference type="ChEBI" id="CHEBI:58289"/>
        <dbReference type="EC" id="5.4.2.12"/>
    </reaction>
</comment>
<dbReference type="GO" id="GO:0006096">
    <property type="term" value="P:glycolytic process"/>
    <property type="evidence" value="ECO:0007669"/>
    <property type="project" value="UniProtKB-UniRule"/>
</dbReference>
<feature type="domain" description="BPG-independent PGAM N-terminal" evidence="15">
    <location>
        <begin position="86"/>
        <end position="302"/>
    </location>
</feature>
<dbReference type="Gene3D" id="3.40.720.10">
    <property type="entry name" value="Alkaline Phosphatase, subunit A"/>
    <property type="match status" value="1"/>
</dbReference>
<dbReference type="Pfam" id="PF01676">
    <property type="entry name" value="Metalloenzyme"/>
    <property type="match status" value="1"/>
</dbReference>
<name>A0A5S9MPR9_9GAMM</name>
<comment type="pathway">
    <text evidence="2 10">Carbohydrate degradation; glycolysis; pyruvate from D-glyceraldehyde 3-phosphate: step 3/5.</text>
</comment>
<keyword evidence="5 10" id="KW-0479">Metal-binding</keyword>
<dbReference type="SUPFAM" id="SSF64158">
    <property type="entry name" value="2,3-Bisphosphoglycerate-independent phosphoglycerate mutase, substrate-binding domain"/>
    <property type="match status" value="1"/>
</dbReference>
<dbReference type="InterPro" id="IPR006124">
    <property type="entry name" value="Metalloenzyme"/>
</dbReference>
<evidence type="ECO:0000256" key="1">
    <source>
        <dbReference type="ARBA" id="ARBA00000370"/>
    </source>
</evidence>
<feature type="binding site" evidence="10 13">
    <location>
        <position position="66"/>
    </location>
    <ligand>
        <name>Mn(2+)</name>
        <dbReference type="ChEBI" id="CHEBI:29035"/>
        <label>2</label>
    </ligand>
</feature>
<dbReference type="InterPro" id="IPR011258">
    <property type="entry name" value="BPG-indep_PGM_N"/>
</dbReference>
<evidence type="ECO:0000256" key="3">
    <source>
        <dbReference type="ARBA" id="ARBA00008819"/>
    </source>
</evidence>
<evidence type="ECO:0000256" key="11">
    <source>
        <dbReference type="PIRSR" id="PIRSR001492-1"/>
    </source>
</evidence>
<feature type="binding site" evidence="10 12">
    <location>
        <begin position="265"/>
        <end position="268"/>
    </location>
    <ligand>
        <name>substrate</name>
    </ligand>
</feature>
<comment type="function">
    <text evidence="10">Catalyzes the interconversion of 2-phosphoglycerate and 3-phosphoglycerate.</text>
</comment>
<dbReference type="Pfam" id="PF06415">
    <property type="entry name" value="iPGM_N"/>
    <property type="match status" value="1"/>
</dbReference>
<feature type="binding site" evidence="10 13">
    <location>
        <position position="16"/>
    </location>
    <ligand>
        <name>Mn(2+)</name>
        <dbReference type="ChEBI" id="CHEBI:29035"/>
        <label>2</label>
    </ligand>
</feature>
<feature type="domain" description="Metalloenzyme" evidence="14">
    <location>
        <begin position="8"/>
        <end position="505"/>
    </location>
</feature>
<dbReference type="GO" id="GO:0006007">
    <property type="term" value="P:glucose catabolic process"/>
    <property type="evidence" value="ECO:0007669"/>
    <property type="project" value="InterPro"/>
</dbReference>
<dbReference type="CDD" id="cd16010">
    <property type="entry name" value="iPGM"/>
    <property type="match status" value="1"/>
</dbReference>
<feature type="binding site" evidence="10 12">
    <location>
        <begin position="157"/>
        <end position="158"/>
    </location>
    <ligand>
        <name>substrate</name>
    </ligand>
</feature>
<comment type="cofactor">
    <cofactor evidence="10">
        <name>Mn(2+)</name>
        <dbReference type="ChEBI" id="CHEBI:29035"/>
    </cofactor>
    <text evidence="10">Binds 2 manganese ions per subunit.</text>
</comment>
<dbReference type="InterPro" id="IPR036646">
    <property type="entry name" value="PGAM_B_sf"/>
</dbReference>
<keyword evidence="6 10" id="KW-0324">Glycolysis</keyword>
<evidence type="ECO:0000313" key="19">
    <source>
        <dbReference type="Proteomes" id="UP000439591"/>
    </source>
</evidence>
<dbReference type="FunFam" id="3.40.1450.10:FF:000001">
    <property type="entry name" value="2,3-bisphosphoglycerate-independent phosphoglycerate mutase"/>
    <property type="match status" value="1"/>
</dbReference>
<feature type="binding site" evidence="10 13">
    <location>
        <position position="410"/>
    </location>
    <ligand>
        <name>Mn(2+)</name>
        <dbReference type="ChEBI" id="CHEBI:29035"/>
        <label>1</label>
    </ligand>
</feature>
<dbReference type="Proteomes" id="UP000439591">
    <property type="component" value="Unassembled WGS sequence"/>
</dbReference>
<feature type="binding site" evidence="10 13">
    <location>
        <position position="448"/>
    </location>
    <ligand>
        <name>Mn(2+)</name>
        <dbReference type="ChEBI" id="CHEBI:29035"/>
        <label>2</label>
    </ligand>
</feature>
<evidence type="ECO:0000256" key="12">
    <source>
        <dbReference type="PIRSR" id="PIRSR001492-2"/>
    </source>
</evidence>
<accession>A0A5S9MPR9</accession>
<evidence type="ECO:0000256" key="2">
    <source>
        <dbReference type="ARBA" id="ARBA00004798"/>
    </source>
</evidence>
<comment type="subunit">
    <text evidence="10">Monomer.</text>
</comment>
<dbReference type="SUPFAM" id="SSF53649">
    <property type="entry name" value="Alkaline phosphatase-like"/>
    <property type="match status" value="1"/>
</dbReference>